<dbReference type="HOGENOM" id="CLU_3432731_0_0_1"/>
<accession>K2RIM7</accession>
<feature type="non-terminal residue" evidence="1">
    <location>
        <position position="1"/>
    </location>
</feature>
<evidence type="ECO:0000313" key="2">
    <source>
        <dbReference type="Proteomes" id="UP000007129"/>
    </source>
</evidence>
<gene>
    <name evidence="1" type="ORF">MPH_10129</name>
</gene>
<dbReference type="InParanoid" id="K2RIM7"/>
<proteinExistence type="predicted"/>
<reference evidence="1 2" key="1">
    <citation type="journal article" date="2012" name="BMC Genomics">
        <title>Tools to kill: Genome of one of the most destructive plant pathogenic fungi Macrophomina phaseolina.</title>
        <authorList>
            <person name="Islam M.S."/>
            <person name="Haque M.S."/>
            <person name="Islam M.M."/>
            <person name="Emdad E.M."/>
            <person name="Halim A."/>
            <person name="Hossen Q.M.M."/>
            <person name="Hossain M.Z."/>
            <person name="Ahmed B."/>
            <person name="Rahim S."/>
            <person name="Rahman M.S."/>
            <person name="Alam M.M."/>
            <person name="Hou S."/>
            <person name="Wan X."/>
            <person name="Saito J.A."/>
            <person name="Alam M."/>
        </authorList>
    </citation>
    <scope>NUCLEOTIDE SEQUENCE [LARGE SCALE GENOMIC DNA]</scope>
    <source>
        <strain evidence="1 2">MS6</strain>
    </source>
</reference>
<dbReference type="Proteomes" id="UP000007129">
    <property type="component" value="Unassembled WGS sequence"/>
</dbReference>
<name>K2RIM7_MACPH</name>
<evidence type="ECO:0000313" key="1">
    <source>
        <dbReference type="EMBL" id="EKG12742.1"/>
    </source>
</evidence>
<sequence>VPSELLPTLYLGLYTLR</sequence>
<protein>
    <submittedName>
        <fullName evidence="1">Uncharacterized protein</fullName>
    </submittedName>
</protein>
<dbReference type="VEuPathDB" id="FungiDB:MPH_10129"/>
<comment type="caution">
    <text evidence="1">The sequence shown here is derived from an EMBL/GenBank/DDBJ whole genome shotgun (WGS) entry which is preliminary data.</text>
</comment>
<dbReference type="AlphaFoldDB" id="K2RIM7"/>
<dbReference type="EMBL" id="AHHD01000434">
    <property type="protein sequence ID" value="EKG12742.1"/>
    <property type="molecule type" value="Genomic_DNA"/>
</dbReference>
<organism evidence="1 2">
    <name type="scientific">Macrophomina phaseolina (strain MS6)</name>
    <name type="common">Charcoal rot fungus</name>
    <dbReference type="NCBI Taxonomy" id="1126212"/>
    <lineage>
        <taxon>Eukaryota</taxon>
        <taxon>Fungi</taxon>
        <taxon>Dikarya</taxon>
        <taxon>Ascomycota</taxon>
        <taxon>Pezizomycotina</taxon>
        <taxon>Dothideomycetes</taxon>
        <taxon>Dothideomycetes incertae sedis</taxon>
        <taxon>Botryosphaeriales</taxon>
        <taxon>Botryosphaeriaceae</taxon>
        <taxon>Macrophomina</taxon>
    </lineage>
</organism>